<dbReference type="OrthoDB" id="100219at2759"/>
<accession>A0A8K1FNJ0</accession>
<dbReference type="Proteomes" id="UP000794436">
    <property type="component" value="Unassembled WGS sequence"/>
</dbReference>
<dbReference type="InterPro" id="IPR036770">
    <property type="entry name" value="Ankyrin_rpt-contain_sf"/>
</dbReference>
<dbReference type="Gene3D" id="1.25.40.20">
    <property type="entry name" value="Ankyrin repeat-containing domain"/>
    <property type="match status" value="1"/>
</dbReference>
<evidence type="ECO:0000313" key="3">
    <source>
        <dbReference type="EMBL" id="TMW67379.1"/>
    </source>
</evidence>
<comment type="caution">
    <text evidence="3">The sequence shown here is derived from an EMBL/GenBank/DDBJ whole genome shotgun (WGS) entry which is preliminary data.</text>
</comment>
<name>A0A8K1FNJ0_PYTOL</name>
<keyword evidence="4" id="KW-1185">Reference proteome</keyword>
<sequence>MASSSSPSFPSGIYRKYKRATEFFLDWLVRVRSHSGGGGGRRSKAGDRVTLEVLHRIVDKIQGEGVATLSPKLLHELPRALVACQCAITLREHVAQYFQEPTATSSGDANLSHEHFVRRLKTWYATLSGVLVKNRTQAALSQAETADVKSGKYTNYYEVLSVPDEFFPDADTIVVEPEGNAGEAPLTEEERKKLFDYAFAQDLDMEFACFLLELEELLKSVYNAYVDVKLQRKTLVEATVVAKMAIQFADAVIAKLQLRFPSIRLAQDVGTLLQDRLASSATMKLFDGIMTEFEQAAPLKQPPRFVPGSFLAEYIWAVSALMTFTSAIPSDPRQTLILRDGFFGENYDEERTPDYMLPLPQAPSAFLMQQLPLLFNTILANRVAGVRQDDSSLTGWFFKLLDDYFRSKRVTISLVFTTLCWIKSVTALQGDRCLGRTISLSIMHKWDLVERLEDSIAHGEVRRADQALHGKLVDLRDRLKQSDNTIGLLRANPLLAGFALLDNQFHFLHLGSESILVTSRFRAFCHLYEALCDRQLLRRISFVDDLVSVYERAVFTPSRASASHGAYFRTYMLSSHFSAASVDSIIRNKPVPARDNWVRVREHYHFRDLSRVYRMLVEKDTSVLPMDQSSLTWPSLLDAAMSIATSELFESRVLARDMLKVNDDLTDLFNALCDTLDQRRAYDANMARDDVPGWSQQYITNRALEDAVMLPLLPLLDCLQHDESIQENSSSAGLLRLNSVVARGLLDAEGVAQFARSAAVVIERWFQQTVPIELTFFTFPATPDWVQQEFGSAKIERGGGSRDAEYNAFSKLMDMFEEAEGPLSAFQLAVLKEAIRRMPSILALTSVGTAEFTNLSKFDGEVDVRSELSSLLHHAAAGPAHDKRLVEWMIQMGALVFQSLHCRHPPPPGALAGVVSRDHLYNALAVHCAAMVGQCDIMRILLEAENKRDLNTCTYRTKESLAHLAVKHNRREVYTLLKALGAEVFNRDAAGNRVSDLTSDPEWKRKIVALMMEQLRQLEVLDAHKDRSGIFEKENEAQSKRLRQALMQQRDEARTRQTKTTKANSGGRRESTGTKSSSRTPNSVQMIGRIDMQTTPSVAVEEMLNRMQQLFTSDPSALDDVTLEPKEDVDTLKQSLELLKDPKIDVSAREANAKTAVETIEKLGGVVQHVNKQKQRNIFSKGLRERLAGLVVPVIHLTNKFHRHLQSQPTAIVANPNSSVSRLYNLCSVNTLWLSMVANTAEVLSSCKRDAQARELIDLMERCLIKLPRPRDQLFRQWICQYVAIRGRLGLKGNASTPQVAAQLEWYLVSAIEEDDDALVQLDRFYGRGHYFSAELKCEKRAAKRFANAVYRALAEDTELVFIGQRVVASAETQKKLRRIADFFSKQSKEHNIQIATDSFQPATTELHLNGFIFSERGILRAS</sequence>
<feature type="domain" description="DUF6604" evidence="2">
    <location>
        <begin position="15"/>
        <end position="254"/>
    </location>
</feature>
<evidence type="ECO:0000313" key="4">
    <source>
        <dbReference type="Proteomes" id="UP000794436"/>
    </source>
</evidence>
<protein>
    <recommendedName>
        <fullName evidence="2">DUF6604 domain-containing protein</fullName>
    </recommendedName>
</protein>
<dbReference type="EMBL" id="SPLM01000005">
    <property type="protein sequence ID" value="TMW67379.1"/>
    <property type="molecule type" value="Genomic_DNA"/>
</dbReference>
<gene>
    <name evidence="3" type="ORF">Poli38472_012495</name>
</gene>
<organism evidence="3 4">
    <name type="scientific">Pythium oligandrum</name>
    <name type="common">Mycoparasitic fungus</name>
    <dbReference type="NCBI Taxonomy" id="41045"/>
    <lineage>
        <taxon>Eukaryota</taxon>
        <taxon>Sar</taxon>
        <taxon>Stramenopiles</taxon>
        <taxon>Oomycota</taxon>
        <taxon>Peronosporomycetes</taxon>
        <taxon>Pythiales</taxon>
        <taxon>Pythiaceae</taxon>
        <taxon>Pythium</taxon>
    </lineage>
</organism>
<reference evidence="3" key="1">
    <citation type="submission" date="2019-03" db="EMBL/GenBank/DDBJ databases">
        <title>Long read genome sequence of the mycoparasitic Pythium oligandrum ATCC 38472 isolated from sugarbeet rhizosphere.</title>
        <authorList>
            <person name="Gaulin E."/>
        </authorList>
    </citation>
    <scope>NUCLEOTIDE SEQUENCE</scope>
    <source>
        <strain evidence="3">ATCC 38472_TT</strain>
    </source>
</reference>
<dbReference type="PANTHER" id="PTHR38795:SF1">
    <property type="entry name" value="DUF6604 DOMAIN-CONTAINING PROTEIN"/>
    <property type="match status" value="1"/>
</dbReference>
<feature type="compositionally biased region" description="Polar residues" evidence="1">
    <location>
        <begin position="1073"/>
        <end position="1082"/>
    </location>
</feature>
<dbReference type="InterPro" id="IPR002110">
    <property type="entry name" value="Ankyrin_rpt"/>
</dbReference>
<dbReference type="InterPro" id="IPR046539">
    <property type="entry name" value="DUF6604"/>
</dbReference>
<evidence type="ECO:0000259" key="2">
    <source>
        <dbReference type="Pfam" id="PF20253"/>
    </source>
</evidence>
<dbReference type="SMART" id="SM00248">
    <property type="entry name" value="ANK"/>
    <property type="match status" value="3"/>
</dbReference>
<dbReference type="SUPFAM" id="SSF48403">
    <property type="entry name" value="Ankyrin repeat"/>
    <property type="match status" value="1"/>
</dbReference>
<evidence type="ECO:0000256" key="1">
    <source>
        <dbReference type="SAM" id="MobiDB-lite"/>
    </source>
</evidence>
<feature type="region of interest" description="Disordered" evidence="1">
    <location>
        <begin position="1047"/>
        <end position="1082"/>
    </location>
</feature>
<dbReference type="PANTHER" id="PTHR38795">
    <property type="entry name" value="DUF6604 DOMAIN-CONTAINING PROTEIN"/>
    <property type="match status" value="1"/>
</dbReference>
<dbReference type="Pfam" id="PF20253">
    <property type="entry name" value="DUF6604"/>
    <property type="match status" value="1"/>
</dbReference>
<proteinExistence type="predicted"/>